<dbReference type="OrthoDB" id="5297106at2"/>
<name>A0A174JTJ1_9FIRM</name>
<dbReference type="SUPFAM" id="SSF143100">
    <property type="entry name" value="TTHA1013/TTHA0281-like"/>
    <property type="match status" value="1"/>
</dbReference>
<evidence type="ECO:0000313" key="2">
    <source>
        <dbReference type="Proteomes" id="UP000095544"/>
    </source>
</evidence>
<dbReference type="InterPro" id="IPR010985">
    <property type="entry name" value="Ribbon_hlx_hlx"/>
</dbReference>
<dbReference type="InterPro" id="IPR008651">
    <property type="entry name" value="Uncharacterised_HicB"/>
</dbReference>
<reference evidence="1 2" key="1">
    <citation type="submission" date="2015-09" db="EMBL/GenBank/DDBJ databases">
        <authorList>
            <consortium name="Pathogen Informatics"/>
        </authorList>
    </citation>
    <scope>NUCLEOTIDE SEQUENCE [LARGE SCALE GENOMIC DNA]</scope>
    <source>
        <strain evidence="1 2">2789STDY5834876</strain>
    </source>
</reference>
<dbReference type="SUPFAM" id="SSF47598">
    <property type="entry name" value="Ribbon-helix-helix"/>
    <property type="match status" value="1"/>
</dbReference>
<accession>A0A174JTJ1</accession>
<dbReference type="GO" id="GO:0006355">
    <property type="term" value="P:regulation of DNA-templated transcription"/>
    <property type="evidence" value="ECO:0007669"/>
    <property type="project" value="InterPro"/>
</dbReference>
<dbReference type="AlphaFoldDB" id="A0A174JTJ1"/>
<protein>
    <submittedName>
        <fullName evidence="1">Uncharacterized protein encoded in hypervariable junctions of pilus gene clusters</fullName>
    </submittedName>
</protein>
<dbReference type="InterPro" id="IPR035069">
    <property type="entry name" value="TTHA1013/TTHA0281-like"/>
</dbReference>
<proteinExistence type="predicted"/>
<dbReference type="Proteomes" id="UP000095544">
    <property type="component" value="Unassembled WGS sequence"/>
</dbReference>
<organism evidence="1 2">
    <name type="scientific">Faecalicatena contorta</name>
    <dbReference type="NCBI Taxonomy" id="39482"/>
    <lineage>
        <taxon>Bacteria</taxon>
        <taxon>Bacillati</taxon>
        <taxon>Bacillota</taxon>
        <taxon>Clostridia</taxon>
        <taxon>Lachnospirales</taxon>
        <taxon>Lachnospiraceae</taxon>
        <taxon>Faecalicatena</taxon>
    </lineage>
</organism>
<evidence type="ECO:0000313" key="1">
    <source>
        <dbReference type="EMBL" id="CUP01941.1"/>
    </source>
</evidence>
<dbReference type="EMBL" id="CYZU01000050">
    <property type="protein sequence ID" value="CUP01941.1"/>
    <property type="molecule type" value="Genomic_DNA"/>
</dbReference>
<dbReference type="STRING" id="39482.ERS852491_04020"/>
<dbReference type="RefSeq" id="WP_050639940.1">
    <property type="nucleotide sequence ID" value="NZ_CABKUE010000007.1"/>
</dbReference>
<dbReference type="Pfam" id="PF05534">
    <property type="entry name" value="HicB"/>
    <property type="match status" value="1"/>
</dbReference>
<gene>
    <name evidence="1" type="ORF">ERS852491_04020</name>
</gene>
<sequence length="115" mass="13048">MGNCMKYKDYYGTIEYSDEDQCFHGKVLGINGLVTFEGESVQELRASFQEMVDEYLKDCESKHIAPDKRYKGSFNIRIAPELHREASLRAANEGISLNALVEKAISLYASTSFHK</sequence>